<dbReference type="EMBL" id="BPLR01006691">
    <property type="protein sequence ID" value="GIY11767.1"/>
    <property type="molecule type" value="Genomic_DNA"/>
</dbReference>
<name>A0AAV4QR79_CAEEX</name>
<dbReference type="Proteomes" id="UP001054945">
    <property type="component" value="Unassembled WGS sequence"/>
</dbReference>
<sequence length="93" mass="10688">MRFRLLGILVSVEDLEEVVFGCTANNAEDKQHKNLIWLATVHSADFCPKILSAQHFLLGNKRWNDRQAQPKTMPDPSLNKREDSRAKAEMNPR</sequence>
<proteinExistence type="predicted"/>
<organism evidence="2 3">
    <name type="scientific">Caerostris extrusa</name>
    <name type="common">Bark spider</name>
    <name type="synonym">Caerostris bankana</name>
    <dbReference type="NCBI Taxonomy" id="172846"/>
    <lineage>
        <taxon>Eukaryota</taxon>
        <taxon>Metazoa</taxon>
        <taxon>Ecdysozoa</taxon>
        <taxon>Arthropoda</taxon>
        <taxon>Chelicerata</taxon>
        <taxon>Arachnida</taxon>
        <taxon>Araneae</taxon>
        <taxon>Araneomorphae</taxon>
        <taxon>Entelegynae</taxon>
        <taxon>Araneoidea</taxon>
        <taxon>Araneidae</taxon>
        <taxon>Caerostris</taxon>
    </lineage>
</organism>
<protein>
    <submittedName>
        <fullName evidence="2">Uncharacterized protein</fullName>
    </submittedName>
</protein>
<comment type="caution">
    <text evidence="2">The sequence shown here is derived from an EMBL/GenBank/DDBJ whole genome shotgun (WGS) entry which is preliminary data.</text>
</comment>
<evidence type="ECO:0000313" key="2">
    <source>
        <dbReference type="EMBL" id="GIY11767.1"/>
    </source>
</evidence>
<feature type="region of interest" description="Disordered" evidence="1">
    <location>
        <begin position="62"/>
        <end position="93"/>
    </location>
</feature>
<dbReference type="AlphaFoldDB" id="A0AAV4QR79"/>
<accession>A0AAV4QR79</accession>
<evidence type="ECO:0000256" key="1">
    <source>
        <dbReference type="SAM" id="MobiDB-lite"/>
    </source>
</evidence>
<reference evidence="2 3" key="1">
    <citation type="submission" date="2021-06" db="EMBL/GenBank/DDBJ databases">
        <title>Caerostris extrusa draft genome.</title>
        <authorList>
            <person name="Kono N."/>
            <person name="Arakawa K."/>
        </authorList>
    </citation>
    <scope>NUCLEOTIDE SEQUENCE [LARGE SCALE GENOMIC DNA]</scope>
</reference>
<evidence type="ECO:0000313" key="3">
    <source>
        <dbReference type="Proteomes" id="UP001054945"/>
    </source>
</evidence>
<keyword evidence="3" id="KW-1185">Reference proteome</keyword>
<feature type="compositionally biased region" description="Basic and acidic residues" evidence="1">
    <location>
        <begin position="78"/>
        <end position="93"/>
    </location>
</feature>
<gene>
    <name evidence="2" type="ORF">CEXT_373651</name>
</gene>